<evidence type="ECO:0000256" key="1">
    <source>
        <dbReference type="RuleBase" id="RU362018"/>
    </source>
</evidence>
<protein>
    <recommendedName>
        <fullName evidence="1">Sodium/nucleoside cotransporter</fullName>
    </recommendedName>
</protein>
<feature type="domain" description="Nucleoside transporter/FeoB GTPase Gate" evidence="3">
    <location>
        <begin position="2"/>
        <end position="96"/>
    </location>
</feature>
<dbReference type="InterPro" id="IPR008276">
    <property type="entry name" value="C_nuclsd_transpt"/>
</dbReference>
<keyword evidence="5" id="KW-1185">Reference proteome</keyword>
<evidence type="ECO:0000313" key="5">
    <source>
        <dbReference type="Proteomes" id="UP000237246"/>
    </source>
</evidence>
<feature type="domain" description="Concentrative nucleoside transporter C-terminal" evidence="2">
    <location>
        <begin position="309"/>
        <end position="372"/>
    </location>
</feature>
<evidence type="ECO:0000313" key="4">
    <source>
        <dbReference type="EMBL" id="POI35185.1"/>
    </source>
</evidence>
<dbReference type="Pfam" id="PF07662">
    <property type="entry name" value="Nucleos_tra2_C"/>
    <property type="match status" value="2"/>
</dbReference>
<feature type="transmembrane region" description="Helical" evidence="1">
    <location>
        <begin position="159"/>
        <end position="181"/>
    </location>
</feature>
<keyword evidence="1" id="KW-0812">Transmembrane</keyword>
<keyword evidence="1" id="KW-1133">Transmembrane helix</keyword>
<comment type="caution">
    <text evidence="1">Lacks conserved residue(s) required for the propagation of feature annotation.</text>
</comment>
<sequence length="447" mass="47631">SLPIIVFFSCVMSILYYLGVMQWLILKISWLLQVSLGTTPTETLSVAGNIFVGQTEAPLLIRPYLADMTHSEIHAVMAGGFSTIAGSVMGAYISFGIDAASLIAASVMAAPCALAMSKLVYPEVEESKFKGKESVRIASGEERNILEAASNGAAASVGLVANIAANLIAFLAVLEFINAALHWFGEMVEIKNLSFQMICSYVLMPVAFLMGADWADSPLVAELLGIKIFLNEFVAYQQLATYKKNRLSGLEEWSEGRKQWISVRATTTLAEGERIGMGVASISAGWVGSYNTVLGGCCGAKVNTPCLCALQERAESITTFALCGFANLSSIGIMLGGLTSMVPHRKSELASIVLRALLTGICVSMLNSCLAGLLYVPTEMGNCVNILSTANFTSTNYAIYTCCKQLFASTVLENGTLSFTGAWASVAESVLCLTQCCGHYNHTSCTV</sequence>
<dbReference type="InterPro" id="IPR011642">
    <property type="entry name" value="Gate_dom"/>
</dbReference>
<feature type="transmembrane region" description="Helical" evidence="1">
    <location>
        <begin position="193"/>
        <end position="212"/>
    </location>
</feature>
<dbReference type="PANTHER" id="PTHR10590">
    <property type="entry name" value="SODIUM/NUCLEOSIDE COTRANSPORTER"/>
    <property type="match status" value="1"/>
</dbReference>
<accession>A0A2P4TFP2</accession>
<dbReference type="InterPro" id="IPR011657">
    <property type="entry name" value="CNT_C_dom"/>
</dbReference>
<dbReference type="InterPro" id="IPR018270">
    <property type="entry name" value="C_nuclsd_transpt_met_bac"/>
</dbReference>
<reference evidence="4 5" key="1">
    <citation type="submission" date="2018-01" db="EMBL/GenBank/DDBJ databases">
        <title>Comparison of the Chinese Bamboo Partridge and Red Junglefowl genome sequences highlights the importance of demography in genome evolution.</title>
        <authorList>
            <person name="Tiley G.P."/>
            <person name="Kimball R.T."/>
            <person name="Braun E.L."/>
            <person name="Burleigh J.G."/>
        </authorList>
    </citation>
    <scope>NUCLEOTIDE SEQUENCE [LARGE SCALE GENOMIC DNA]</scope>
    <source>
        <strain evidence="4">RTK389</strain>
        <tissue evidence="4">Blood</tissue>
    </source>
</reference>
<dbReference type="GO" id="GO:0005886">
    <property type="term" value="C:plasma membrane"/>
    <property type="evidence" value="ECO:0007669"/>
    <property type="project" value="TreeGrafter"/>
</dbReference>
<feature type="domain" description="Concentrative nucleoside transporter C-terminal" evidence="2">
    <location>
        <begin position="102"/>
        <end position="280"/>
    </location>
</feature>
<dbReference type="Proteomes" id="UP000237246">
    <property type="component" value="Unassembled WGS sequence"/>
</dbReference>
<dbReference type="AlphaFoldDB" id="A0A2P4TFP2"/>
<feature type="transmembrane region" description="Helical" evidence="1">
    <location>
        <begin position="317"/>
        <end position="340"/>
    </location>
</feature>
<comment type="caution">
    <text evidence="4">The sequence shown here is derived from an EMBL/GenBank/DDBJ whole genome shotgun (WGS) entry which is preliminary data.</text>
</comment>
<keyword evidence="1" id="KW-0813">Transport</keyword>
<dbReference type="PANTHER" id="PTHR10590:SF11">
    <property type="entry name" value="SODIUM_NUCLEOSIDE COTRANSPORTER 2"/>
    <property type="match status" value="1"/>
</dbReference>
<organism evidence="4 5">
    <name type="scientific">Bambusicola thoracicus</name>
    <name type="common">Chinese bamboo-partridge</name>
    <name type="synonym">Perdix thoracica</name>
    <dbReference type="NCBI Taxonomy" id="9083"/>
    <lineage>
        <taxon>Eukaryota</taxon>
        <taxon>Metazoa</taxon>
        <taxon>Chordata</taxon>
        <taxon>Craniata</taxon>
        <taxon>Vertebrata</taxon>
        <taxon>Euteleostomi</taxon>
        <taxon>Archelosauria</taxon>
        <taxon>Archosauria</taxon>
        <taxon>Dinosauria</taxon>
        <taxon>Saurischia</taxon>
        <taxon>Theropoda</taxon>
        <taxon>Coelurosauria</taxon>
        <taxon>Aves</taxon>
        <taxon>Neognathae</taxon>
        <taxon>Galloanserae</taxon>
        <taxon>Galliformes</taxon>
        <taxon>Phasianidae</taxon>
        <taxon>Perdicinae</taxon>
        <taxon>Bambusicola</taxon>
    </lineage>
</organism>
<feature type="transmembrane region" description="Helical" evidence="1">
    <location>
        <begin position="352"/>
        <end position="376"/>
    </location>
</feature>
<feature type="transmembrane region" description="Helical" evidence="1">
    <location>
        <begin position="5"/>
        <end position="26"/>
    </location>
</feature>
<dbReference type="NCBIfam" id="TIGR00804">
    <property type="entry name" value="nupC"/>
    <property type="match status" value="1"/>
</dbReference>
<feature type="non-terminal residue" evidence="4">
    <location>
        <position position="1"/>
    </location>
</feature>
<evidence type="ECO:0000259" key="3">
    <source>
        <dbReference type="Pfam" id="PF07670"/>
    </source>
</evidence>
<dbReference type="Pfam" id="PF07670">
    <property type="entry name" value="Gate"/>
    <property type="match status" value="1"/>
</dbReference>
<dbReference type="GO" id="GO:0005415">
    <property type="term" value="F:nucleoside:sodium symporter activity"/>
    <property type="evidence" value="ECO:0007669"/>
    <property type="project" value="TreeGrafter"/>
</dbReference>
<proteinExistence type="inferred from homology"/>
<feature type="transmembrane region" description="Helical" evidence="1">
    <location>
        <begin position="73"/>
        <end position="95"/>
    </location>
</feature>
<dbReference type="OrthoDB" id="6075923at2759"/>
<dbReference type="EMBL" id="PPHD01000702">
    <property type="protein sequence ID" value="POI35185.1"/>
    <property type="molecule type" value="Genomic_DNA"/>
</dbReference>
<comment type="similarity">
    <text evidence="1">Belongs to the concentrative nucleoside transporter (CNT) (TC 2.A.41) family.</text>
</comment>
<name>A0A2P4TFP2_BAMTH</name>
<keyword evidence="1" id="KW-0472">Membrane</keyword>
<evidence type="ECO:0000259" key="2">
    <source>
        <dbReference type="Pfam" id="PF07662"/>
    </source>
</evidence>
<gene>
    <name evidence="4" type="ORF">CIB84_001061</name>
</gene>